<organism evidence="2 3">
    <name type="scientific">Steinernema glaseri</name>
    <dbReference type="NCBI Taxonomy" id="37863"/>
    <lineage>
        <taxon>Eukaryota</taxon>
        <taxon>Metazoa</taxon>
        <taxon>Ecdysozoa</taxon>
        <taxon>Nematoda</taxon>
        <taxon>Chromadorea</taxon>
        <taxon>Rhabditida</taxon>
        <taxon>Tylenchina</taxon>
        <taxon>Panagrolaimomorpha</taxon>
        <taxon>Strongyloidoidea</taxon>
        <taxon>Steinernematidae</taxon>
        <taxon>Steinernema</taxon>
    </lineage>
</organism>
<reference evidence="3" key="1">
    <citation type="submission" date="2016-11" db="UniProtKB">
        <authorList>
            <consortium name="WormBaseParasite"/>
        </authorList>
    </citation>
    <scope>IDENTIFICATION</scope>
</reference>
<accession>A0A1I8ARW6</accession>
<dbReference type="WBParaSite" id="L893_g8586.t2">
    <property type="protein sequence ID" value="L893_g8586.t2"/>
    <property type="gene ID" value="L893_g8586"/>
</dbReference>
<feature type="compositionally biased region" description="Basic and acidic residues" evidence="1">
    <location>
        <begin position="32"/>
        <end position="50"/>
    </location>
</feature>
<proteinExistence type="predicted"/>
<protein>
    <submittedName>
        <fullName evidence="3">PDEase domain-containing protein</fullName>
    </submittedName>
</protein>
<sequence length="93" mass="10530">MVNRTDEPLIEFATELLVDNMPFWSKHVATSSEKKNWKDAKDDDSSRSTESKSLTSEIRRSSDGSTNSVRAEQKAPSLLSDYCSAHSGFYNYF</sequence>
<dbReference type="Proteomes" id="UP000095287">
    <property type="component" value="Unplaced"/>
</dbReference>
<evidence type="ECO:0000313" key="3">
    <source>
        <dbReference type="WBParaSite" id="L893_g8586.t2"/>
    </source>
</evidence>
<dbReference type="AlphaFoldDB" id="A0A1I8ARW6"/>
<evidence type="ECO:0000313" key="2">
    <source>
        <dbReference type="Proteomes" id="UP000095287"/>
    </source>
</evidence>
<feature type="region of interest" description="Disordered" evidence="1">
    <location>
        <begin position="29"/>
        <end position="73"/>
    </location>
</feature>
<name>A0A1I8ARW6_9BILA</name>
<keyword evidence="2" id="KW-1185">Reference proteome</keyword>
<evidence type="ECO:0000256" key="1">
    <source>
        <dbReference type="SAM" id="MobiDB-lite"/>
    </source>
</evidence>